<dbReference type="PANTHER" id="PTHR43224:SF1">
    <property type="entry name" value="AMIDINOTRANSFERASE"/>
    <property type="match status" value="1"/>
</dbReference>
<dbReference type="RefSeq" id="WP_053249019.1">
    <property type="nucleotide sequence ID" value="NZ_LGAP01000005.1"/>
</dbReference>
<protein>
    <submittedName>
        <fullName evidence="2">Amidinotransferase</fullName>
    </submittedName>
</protein>
<name>A0A0L8BXZ8_ENSAD</name>
<dbReference type="GO" id="GO:0016740">
    <property type="term" value="F:transferase activity"/>
    <property type="evidence" value="ECO:0007669"/>
    <property type="project" value="UniProtKB-KW"/>
</dbReference>
<dbReference type="OrthoDB" id="9788268at2"/>
<sequence length="323" mass="35455">MKRLSVQAPKGVVMIRPHHFGPNPMTAKDNAFQSNDEARQPSAIATAAFDEVTRMADGLSAAGVAVHLFEDETMTRPDSVFPNNWFSTHSGGHVAIYPMYSESRQSERRSDIIEMLKNEYRVQDVIDYSGLEKDGVYLEGTGAMVLDHIGRVAYAARSNRTNEVALERFCTHFNFEPMVFGAVDRNGNSIYHTNVLMCIGTDFALIGTSMIPDAARRQEICARLEETGRQVIDLTIDQIENFAGNAIELDGADGRVVVMSARALASLRPDQIKALEASARVLAFDVPTIELAGGSVRCMLAGVHLSRREPAGTQKLYAATSDR</sequence>
<evidence type="ECO:0000313" key="2">
    <source>
        <dbReference type="EMBL" id="KOF19458.1"/>
    </source>
</evidence>
<dbReference type="SUPFAM" id="SSF55909">
    <property type="entry name" value="Pentein"/>
    <property type="match status" value="1"/>
</dbReference>
<dbReference type="Pfam" id="PF19420">
    <property type="entry name" value="DDAH_eukar"/>
    <property type="match status" value="1"/>
</dbReference>
<dbReference type="Proteomes" id="UP000037425">
    <property type="component" value="Unassembled WGS sequence"/>
</dbReference>
<dbReference type="NCBIfam" id="NF046062">
    <property type="entry name" value="citrull_CtlX"/>
    <property type="match status" value="1"/>
</dbReference>
<feature type="region of interest" description="Disordered" evidence="1">
    <location>
        <begin position="15"/>
        <end position="39"/>
    </location>
</feature>
<proteinExistence type="predicted"/>
<dbReference type="PANTHER" id="PTHR43224">
    <property type="entry name" value="AMIDINOTRANSFERASE"/>
    <property type="match status" value="1"/>
</dbReference>
<dbReference type="Gene3D" id="3.75.10.10">
    <property type="entry name" value="L-arginine/glycine Amidinotransferase, Chain A"/>
    <property type="match status" value="1"/>
</dbReference>
<dbReference type="EMBL" id="LGAP01000005">
    <property type="protein sequence ID" value="KOF19458.1"/>
    <property type="molecule type" value="Genomic_DNA"/>
</dbReference>
<comment type="caution">
    <text evidence="2">The sequence shown here is derived from an EMBL/GenBank/DDBJ whole genome shotgun (WGS) entry which is preliminary data.</text>
</comment>
<reference evidence="3" key="1">
    <citation type="submission" date="2015-07" db="EMBL/GenBank/DDBJ databases">
        <title>Whole genome sequence of an Ensifer adhaerens strain isolated from a cave pool in the Wind Cave National Park.</title>
        <authorList>
            <person name="Eng W.W.H."/>
            <person name="Gan H.M."/>
            <person name="Barton H.A."/>
            <person name="Savka M.A."/>
        </authorList>
    </citation>
    <scope>NUCLEOTIDE SEQUENCE [LARGE SCALE GENOMIC DNA]</scope>
    <source>
        <strain evidence="3">SD006</strain>
    </source>
</reference>
<evidence type="ECO:0000256" key="1">
    <source>
        <dbReference type="SAM" id="MobiDB-lite"/>
    </source>
</evidence>
<dbReference type="PIRSF" id="PIRSF028188">
    <property type="entry name" value="Amdntrnsf_FN0238"/>
    <property type="match status" value="1"/>
</dbReference>
<evidence type="ECO:0000313" key="3">
    <source>
        <dbReference type="Proteomes" id="UP000037425"/>
    </source>
</evidence>
<dbReference type="PATRIC" id="fig|106592.7.peg.6307"/>
<accession>A0A0L8BXZ8</accession>
<gene>
    <name evidence="2" type="ORF">AC244_11815</name>
</gene>
<keyword evidence="2" id="KW-0808">Transferase</keyword>
<organism evidence="2 3">
    <name type="scientific">Ensifer adhaerens</name>
    <name type="common">Sinorhizobium morelense</name>
    <dbReference type="NCBI Taxonomy" id="106592"/>
    <lineage>
        <taxon>Bacteria</taxon>
        <taxon>Pseudomonadati</taxon>
        <taxon>Pseudomonadota</taxon>
        <taxon>Alphaproteobacteria</taxon>
        <taxon>Hyphomicrobiales</taxon>
        <taxon>Rhizobiaceae</taxon>
        <taxon>Sinorhizobium/Ensifer group</taxon>
        <taxon>Ensifer</taxon>
    </lineage>
</organism>
<dbReference type="InterPro" id="IPR014541">
    <property type="entry name" value="Amdntrnsf_FN0238"/>
</dbReference>
<dbReference type="AlphaFoldDB" id="A0A0L8BXZ8"/>